<feature type="compositionally biased region" description="Low complexity" evidence="1">
    <location>
        <begin position="52"/>
        <end position="62"/>
    </location>
</feature>
<evidence type="ECO:0000313" key="2">
    <source>
        <dbReference type="EMBL" id="AYV85907.1"/>
    </source>
</evidence>
<reference evidence="2" key="1">
    <citation type="submission" date="2018-10" db="EMBL/GenBank/DDBJ databases">
        <title>Hidden diversity of soil giant viruses.</title>
        <authorList>
            <person name="Schulz F."/>
            <person name="Alteio L."/>
            <person name="Goudeau D."/>
            <person name="Ryan E.M."/>
            <person name="Malmstrom R.R."/>
            <person name="Blanchard J."/>
            <person name="Woyke T."/>
        </authorList>
    </citation>
    <scope>NUCLEOTIDE SEQUENCE</scope>
    <source>
        <strain evidence="2">SOV1</strain>
    </source>
</reference>
<feature type="region of interest" description="Disordered" evidence="1">
    <location>
        <begin position="49"/>
        <end position="76"/>
    </location>
</feature>
<accession>A0A3G5AFF1</accession>
<proteinExistence type="predicted"/>
<protein>
    <submittedName>
        <fullName evidence="2">Uncharacterized protein</fullName>
    </submittedName>
</protein>
<sequence>MLTFSKYGDIFLIKSCQKSIGFAIIFEDKTFMINPTPELVKFCCCTDSATKSSSNSSNSSNSDTSRETIRTVEPNETETSRVCHSCFVIRTPLIEIPKSKEILLAKYHNKNYLFVPKLEMVFIFEHDLEETLVIAKRLSATKIVTPKGSIITASELLICSIIN</sequence>
<dbReference type="EMBL" id="MK072489">
    <property type="protein sequence ID" value="AYV85907.1"/>
    <property type="molecule type" value="Genomic_DNA"/>
</dbReference>
<gene>
    <name evidence="2" type="ORF">Solivirus1_64</name>
</gene>
<name>A0A3G5AFF1_9VIRU</name>
<evidence type="ECO:0000256" key="1">
    <source>
        <dbReference type="SAM" id="MobiDB-lite"/>
    </source>
</evidence>
<organism evidence="2">
    <name type="scientific">Solivirus sp</name>
    <dbReference type="NCBI Taxonomy" id="2487772"/>
    <lineage>
        <taxon>Viruses</taxon>
        <taxon>Pithoviruses</taxon>
    </lineage>
</organism>